<dbReference type="SUPFAM" id="SSF52949">
    <property type="entry name" value="Macro domain-like"/>
    <property type="match status" value="1"/>
</dbReference>
<dbReference type="AlphaFoldDB" id="A0A7T6XMU1"/>
<evidence type="ECO:0000313" key="1">
    <source>
        <dbReference type="EMBL" id="QQK44069.1"/>
    </source>
</evidence>
<evidence type="ECO:0000313" key="2">
    <source>
        <dbReference type="Proteomes" id="UP000595662"/>
    </source>
</evidence>
<dbReference type="Proteomes" id="UP000595662">
    <property type="component" value="Chromosome 3"/>
</dbReference>
<dbReference type="VEuPathDB" id="FungiDB:PDIP_58860"/>
<dbReference type="InterPro" id="IPR043472">
    <property type="entry name" value="Macro_dom-like"/>
</dbReference>
<gene>
    <name evidence="1" type="ORF">Pdw03_7970</name>
</gene>
<dbReference type="EMBL" id="CP060776">
    <property type="protein sequence ID" value="QQK44069.1"/>
    <property type="molecule type" value="Genomic_DNA"/>
</dbReference>
<dbReference type="Gene3D" id="3.40.220.10">
    <property type="entry name" value="Leucine Aminopeptidase, subunit E, domain 1"/>
    <property type="match status" value="1"/>
</dbReference>
<protein>
    <submittedName>
        <fullName evidence="1">Macro domain-like protein</fullName>
    </submittedName>
</protein>
<reference evidence="1 2" key="1">
    <citation type="submission" date="2020-08" db="EMBL/GenBank/DDBJ databases">
        <title>The completed genome sequence of the pathogenic ascomycete fungus Penicillium digitatum.</title>
        <authorList>
            <person name="Wang M."/>
        </authorList>
    </citation>
    <scope>NUCLEOTIDE SEQUENCE [LARGE SCALE GENOMIC DNA]</scope>
    <source>
        <strain evidence="1 2">PdW03</strain>
    </source>
</reference>
<organism evidence="1 2">
    <name type="scientific">Penicillium digitatum</name>
    <name type="common">Green mold</name>
    <dbReference type="NCBI Taxonomy" id="36651"/>
    <lineage>
        <taxon>Eukaryota</taxon>
        <taxon>Fungi</taxon>
        <taxon>Dikarya</taxon>
        <taxon>Ascomycota</taxon>
        <taxon>Pezizomycotina</taxon>
        <taxon>Eurotiomycetes</taxon>
        <taxon>Eurotiomycetidae</taxon>
        <taxon>Eurotiales</taxon>
        <taxon>Aspergillaceae</taxon>
        <taxon>Penicillium</taxon>
    </lineage>
</organism>
<dbReference type="GeneID" id="26234202"/>
<dbReference type="RefSeq" id="XP_014533112.2">
    <property type="nucleotide sequence ID" value="XM_014677626.2"/>
</dbReference>
<name>A0A7T6XMU1_PENDI</name>
<proteinExistence type="predicted"/>
<accession>A0A7T6XMU1</accession>
<dbReference type="KEGG" id="pdp:PDIP_58860"/>
<sequence length="262" mass="30064">MTTNIPEILLLCMDKDFITAFNDALEKSWPDHDPAKLKISPIHERLNSLPEGTTFDLIVSPANSYARLDGAFDHAISMTFSPRKDYNALTRAAQTVLYEKWRGFAPPGSCTLVEFPDDLNQNRYDCGWVAICPTMREPADVRWDKEIVYECIWSLLCQVEGYNRAAEGKGRIERILMTPLAVGVGKVSKERWAMQTVLALRQFVDAVERPARWRHLEWKDIDKDYTEVPVLRIYSGETSVKVITYFQVFHELRGYCAPIVLL</sequence>